<dbReference type="InterPro" id="IPR000073">
    <property type="entry name" value="AB_hydrolase_1"/>
</dbReference>
<dbReference type="Pfam" id="PF00561">
    <property type="entry name" value="Abhydrolase_1"/>
    <property type="match status" value="1"/>
</dbReference>
<protein>
    <submittedName>
        <fullName evidence="2">Alpha/beta fold hydrolase</fullName>
    </submittedName>
</protein>
<name>A0ABU3VW02_9GAMM</name>
<proteinExistence type="predicted"/>
<dbReference type="SUPFAM" id="SSF53474">
    <property type="entry name" value="alpha/beta-Hydrolases"/>
    <property type="match status" value="1"/>
</dbReference>
<evidence type="ECO:0000313" key="2">
    <source>
        <dbReference type="EMBL" id="MDV2078453.1"/>
    </source>
</evidence>
<dbReference type="PRINTS" id="PR00111">
    <property type="entry name" value="ABHYDROLASE"/>
</dbReference>
<dbReference type="PANTHER" id="PTHR43798:SF5">
    <property type="entry name" value="MONOACYLGLYCEROL LIPASE ABHD6"/>
    <property type="match status" value="1"/>
</dbReference>
<dbReference type="GO" id="GO:0016787">
    <property type="term" value="F:hydrolase activity"/>
    <property type="evidence" value="ECO:0007669"/>
    <property type="project" value="UniProtKB-KW"/>
</dbReference>
<comment type="caution">
    <text evidence="2">The sequence shown here is derived from an EMBL/GenBank/DDBJ whole genome shotgun (WGS) entry which is preliminary data.</text>
</comment>
<dbReference type="RefSeq" id="WP_316973217.1">
    <property type="nucleotide sequence ID" value="NZ_JAWIIJ010000004.1"/>
</dbReference>
<dbReference type="InterPro" id="IPR050266">
    <property type="entry name" value="AB_hydrolase_sf"/>
</dbReference>
<evidence type="ECO:0000259" key="1">
    <source>
        <dbReference type="Pfam" id="PF00561"/>
    </source>
</evidence>
<reference evidence="2 3" key="1">
    <citation type="submission" date="2023-10" db="EMBL/GenBank/DDBJ databases">
        <title>Characteristics and mechanism of a salt-tolerant marine origin heterotrophic nitrifying- aerobic denitrifying bacteria Marinobacter xestospongiae HN1.</title>
        <authorList>
            <person name="Qi R."/>
        </authorList>
    </citation>
    <scope>NUCLEOTIDE SEQUENCE [LARGE SCALE GENOMIC DNA]</scope>
    <source>
        <strain evidence="2 3">HN1</strain>
    </source>
</reference>
<organism evidence="2 3">
    <name type="scientific">Marinobacter xestospongiae</name>
    <dbReference type="NCBI Taxonomy" id="994319"/>
    <lineage>
        <taxon>Bacteria</taxon>
        <taxon>Pseudomonadati</taxon>
        <taxon>Pseudomonadota</taxon>
        <taxon>Gammaproteobacteria</taxon>
        <taxon>Pseudomonadales</taxon>
        <taxon>Marinobacteraceae</taxon>
        <taxon>Marinobacter</taxon>
    </lineage>
</organism>
<dbReference type="PANTHER" id="PTHR43798">
    <property type="entry name" value="MONOACYLGLYCEROL LIPASE"/>
    <property type="match status" value="1"/>
</dbReference>
<feature type="domain" description="AB hydrolase-1" evidence="1">
    <location>
        <begin position="66"/>
        <end position="173"/>
    </location>
</feature>
<dbReference type="InterPro" id="IPR029058">
    <property type="entry name" value="AB_hydrolase_fold"/>
</dbReference>
<keyword evidence="3" id="KW-1185">Reference proteome</keyword>
<sequence>MAQPPPQLRLLLCLLLILTLNGCSRQELFDKAMAWERSSAGLTVDKIEVGELSISYLHNQQANDGPTLVMLHGFGGNKDNWVRMAGELTDQFNVVALDLPGHGDSSKPLTLGYRLEDQVGYVHDTLAALGESKVHLLGNSMGGAITALYAATYPDQVHSASLFSPAGVFKYDSELVTRIEEGQNPLIVSQPGDMERLVAFVMSDQPFVPWPIYDVMEQQAIANRPVYEKIFLAIRDSGYDNAFRDRLADIQAPVMLVWGRQDRVIDYRNAEVFQQRINTTVTHLLDDIGHVPMIETPDHSAELVRAFIHTPPAAGATVIR</sequence>
<accession>A0ABU3VW02</accession>
<keyword evidence="2" id="KW-0378">Hydrolase</keyword>
<evidence type="ECO:0000313" key="3">
    <source>
        <dbReference type="Proteomes" id="UP001269819"/>
    </source>
</evidence>
<dbReference type="EMBL" id="JAWIIJ010000004">
    <property type="protein sequence ID" value="MDV2078453.1"/>
    <property type="molecule type" value="Genomic_DNA"/>
</dbReference>
<gene>
    <name evidence="2" type="ORF">RYS15_07145</name>
</gene>
<dbReference type="Gene3D" id="3.40.50.1820">
    <property type="entry name" value="alpha/beta hydrolase"/>
    <property type="match status" value="1"/>
</dbReference>
<dbReference type="Proteomes" id="UP001269819">
    <property type="component" value="Unassembled WGS sequence"/>
</dbReference>